<dbReference type="RefSeq" id="WP_069716484.1">
    <property type="nucleotide sequence ID" value="NZ_MJEH01000011.1"/>
</dbReference>
<dbReference type="OrthoDB" id="2623008at2"/>
<evidence type="ECO:0000313" key="2">
    <source>
        <dbReference type="EMBL" id="OEH93581.1"/>
    </source>
</evidence>
<proteinExistence type="predicted"/>
<dbReference type="EMBL" id="MJEH01000011">
    <property type="protein sequence ID" value="OEH93581.1"/>
    <property type="molecule type" value="Genomic_DNA"/>
</dbReference>
<evidence type="ECO:0000313" key="3">
    <source>
        <dbReference type="Proteomes" id="UP000095209"/>
    </source>
</evidence>
<organism evidence="2 3">
    <name type="scientific">Bacillus solimangrovi</name>
    <dbReference type="NCBI Taxonomy" id="1305675"/>
    <lineage>
        <taxon>Bacteria</taxon>
        <taxon>Bacillati</taxon>
        <taxon>Bacillota</taxon>
        <taxon>Bacilli</taxon>
        <taxon>Bacillales</taxon>
        <taxon>Bacillaceae</taxon>
        <taxon>Bacillus</taxon>
    </lineage>
</organism>
<accession>A0A1E5LHN9</accession>
<keyword evidence="3" id="KW-1185">Reference proteome</keyword>
<reference evidence="2 3" key="1">
    <citation type="submission" date="2016-08" db="EMBL/GenBank/DDBJ databases">
        <title>Genome of Bacillus solimangrovi GH2-4.</title>
        <authorList>
            <person name="Lim S."/>
            <person name="Kim B.-C."/>
        </authorList>
    </citation>
    <scope>NUCLEOTIDE SEQUENCE [LARGE SCALE GENOMIC DNA]</scope>
    <source>
        <strain evidence="2 3">GH2-4</strain>
    </source>
</reference>
<dbReference type="AlphaFoldDB" id="A0A1E5LHN9"/>
<dbReference type="Proteomes" id="UP000095209">
    <property type="component" value="Unassembled WGS sequence"/>
</dbReference>
<gene>
    <name evidence="2" type="ORF">BFG57_00930</name>
</gene>
<comment type="caution">
    <text evidence="2">The sequence shown here is derived from an EMBL/GenBank/DDBJ whole genome shotgun (WGS) entry which is preliminary data.</text>
</comment>
<feature type="domain" description="Sublancin immunity protein SunI-like PH" evidence="1">
    <location>
        <begin position="1"/>
        <end position="81"/>
    </location>
</feature>
<dbReference type="InterPro" id="IPR055365">
    <property type="entry name" value="PH_SunI-like"/>
</dbReference>
<sequence length="83" mass="9238">MSVKVKDNGDRITISWLVSKFNIDKKEITNVYEGSEYAGDASISVHIGHPYANTDRIIIETTSDNYLIYTSNGDGILELLQEG</sequence>
<protein>
    <recommendedName>
        <fullName evidence="1">Sublancin immunity protein SunI-like PH domain-containing protein</fullName>
    </recommendedName>
</protein>
<evidence type="ECO:0000259" key="1">
    <source>
        <dbReference type="Pfam" id="PF23491"/>
    </source>
</evidence>
<name>A0A1E5LHN9_9BACI</name>
<dbReference type="Pfam" id="PF23491">
    <property type="entry name" value="bPH_8"/>
    <property type="match status" value="1"/>
</dbReference>